<feature type="transmembrane region" description="Helical" evidence="11">
    <location>
        <begin position="210"/>
        <end position="230"/>
    </location>
</feature>
<feature type="transmembrane region" description="Helical" evidence="11">
    <location>
        <begin position="250"/>
        <end position="266"/>
    </location>
</feature>
<feature type="transmembrane region" description="Helical" evidence="11">
    <location>
        <begin position="96"/>
        <end position="113"/>
    </location>
</feature>
<gene>
    <name evidence="14" type="primary">ccmF1</name>
    <name evidence="14" type="ORF">EZMO1_2211</name>
</gene>
<feature type="transmembrane region" description="Helical" evidence="11">
    <location>
        <begin position="450"/>
        <end position="467"/>
    </location>
</feature>
<comment type="similarity">
    <text evidence="2">Belongs to the CcmF/CycK/Ccl1/NrfE/CcsA family.</text>
</comment>
<dbReference type="RefSeq" id="WP_051789469.1">
    <property type="nucleotide sequence ID" value="NZ_CP013251.1"/>
</dbReference>
<dbReference type="GO" id="GO:0005886">
    <property type="term" value="C:plasma membrane"/>
    <property type="evidence" value="ECO:0007669"/>
    <property type="project" value="UniProtKB-SubCell"/>
</dbReference>
<dbReference type="PANTHER" id="PTHR43653:SF1">
    <property type="entry name" value="CYTOCHROME C-TYPE BIOGENESIS PROTEIN CCMF"/>
    <property type="match status" value="1"/>
</dbReference>
<feature type="transmembrane region" description="Helical" evidence="11">
    <location>
        <begin position="488"/>
        <end position="513"/>
    </location>
</feature>
<evidence type="ECO:0000313" key="15">
    <source>
        <dbReference type="Proteomes" id="UP000071065"/>
    </source>
</evidence>
<evidence type="ECO:0000313" key="14">
    <source>
        <dbReference type="EMBL" id="AMO56315.1"/>
    </source>
</evidence>
<evidence type="ECO:0000256" key="8">
    <source>
        <dbReference type="ARBA" id="ARBA00023136"/>
    </source>
</evidence>
<dbReference type="InterPro" id="IPR002541">
    <property type="entry name" value="Cyt_c_assembly"/>
</dbReference>
<dbReference type="PATRIC" id="fig|570277.3.peg.2382"/>
<keyword evidence="4" id="KW-0997">Cell inner membrane</keyword>
<dbReference type="Pfam" id="PF01578">
    <property type="entry name" value="Cytochrom_C_asm"/>
    <property type="match status" value="1"/>
</dbReference>
<feature type="transmembrane region" description="Helical" evidence="11">
    <location>
        <begin position="178"/>
        <end position="198"/>
    </location>
</feature>
<dbReference type="PANTHER" id="PTHR43653">
    <property type="entry name" value="CYTOCHROME C ASSEMBLY PROTEIN-RELATED"/>
    <property type="match status" value="1"/>
</dbReference>
<dbReference type="KEGG" id="emp:EZMO1_2211"/>
<feature type="transmembrane region" description="Helical" evidence="11">
    <location>
        <begin position="41"/>
        <end position="62"/>
    </location>
</feature>
<dbReference type="GO" id="GO:0017004">
    <property type="term" value="P:cytochrome complex assembly"/>
    <property type="evidence" value="ECO:0007669"/>
    <property type="project" value="UniProtKB-KW"/>
</dbReference>
<feature type="transmembrane region" description="Helical" evidence="11">
    <location>
        <begin position="395"/>
        <end position="414"/>
    </location>
</feature>
<comment type="function">
    <text evidence="9">Required for the biogenesis of c-type cytochromes. Possible subunit of a heme lyase.</text>
</comment>
<evidence type="ECO:0000256" key="1">
    <source>
        <dbReference type="ARBA" id="ARBA00004429"/>
    </source>
</evidence>
<evidence type="ECO:0000256" key="5">
    <source>
        <dbReference type="ARBA" id="ARBA00022692"/>
    </source>
</evidence>
<feature type="transmembrane region" description="Helical" evidence="11">
    <location>
        <begin position="353"/>
        <end position="375"/>
    </location>
</feature>
<evidence type="ECO:0000259" key="12">
    <source>
        <dbReference type="Pfam" id="PF01578"/>
    </source>
</evidence>
<dbReference type="InterPro" id="IPR003568">
    <property type="entry name" value="Cyt_c_biogenesis_CcmF"/>
</dbReference>
<feature type="transmembrane region" description="Helical" evidence="11">
    <location>
        <begin position="426"/>
        <end position="444"/>
    </location>
</feature>
<dbReference type="PRINTS" id="PR01410">
    <property type="entry name" value="CCBIOGENESIS"/>
</dbReference>
<feature type="domain" description="Cytochrome c assembly protein" evidence="12">
    <location>
        <begin position="89"/>
        <end position="296"/>
    </location>
</feature>
<evidence type="ECO:0000256" key="6">
    <source>
        <dbReference type="ARBA" id="ARBA00022748"/>
    </source>
</evidence>
<keyword evidence="3" id="KW-1003">Cell membrane</keyword>
<dbReference type="NCBIfam" id="NF007691">
    <property type="entry name" value="PRK10369.1"/>
    <property type="match status" value="1"/>
</dbReference>
<feature type="transmembrane region" description="Helical" evidence="11">
    <location>
        <begin position="125"/>
        <end position="144"/>
    </location>
</feature>
<evidence type="ECO:0000256" key="11">
    <source>
        <dbReference type="SAM" id="Phobius"/>
    </source>
</evidence>
<feature type="compositionally biased region" description="Polar residues" evidence="10">
    <location>
        <begin position="654"/>
        <end position="664"/>
    </location>
</feature>
<name>A0A142BC39_9GAMM</name>
<dbReference type="NCBIfam" id="TIGR00353">
    <property type="entry name" value="nrfE"/>
    <property type="match status" value="1"/>
</dbReference>
<protein>
    <submittedName>
        <fullName evidence="14">Cytochrome c-type biogenesis protein CcmF</fullName>
    </submittedName>
</protein>
<evidence type="ECO:0000256" key="9">
    <source>
        <dbReference type="ARBA" id="ARBA00037230"/>
    </source>
</evidence>
<reference evidence="14 15" key="1">
    <citation type="journal article" date="2016" name="Front. Microbiol.">
        <title>Genomic Insight into the Host-Endosymbiont Relationship of Endozoicomonas montiporae CL-33(T) with its Coral Host.</title>
        <authorList>
            <person name="Ding J.-Y."/>
            <person name="Shiu J.-H."/>
            <person name="Chen W.-M."/>
            <person name="Chiang Y.-R."/>
            <person name="Tang S.-L."/>
        </authorList>
    </citation>
    <scope>NUCLEOTIDE SEQUENCE [LARGE SCALE GENOMIC DNA]</scope>
    <source>
        <strain evidence="14 15">CL-33</strain>
    </source>
</reference>
<dbReference type="PRINTS" id="PR01411">
    <property type="entry name" value="CCMFBIOGNSIS"/>
</dbReference>
<feature type="transmembrane region" description="Helical" evidence="11">
    <location>
        <begin position="313"/>
        <end position="332"/>
    </location>
</feature>
<dbReference type="AlphaFoldDB" id="A0A142BC39"/>
<evidence type="ECO:0000256" key="7">
    <source>
        <dbReference type="ARBA" id="ARBA00022989"/>
    </source>
</evidence>
<feature type="transmembrane region" description="Helical" evidence="11">
    <location>
        <begin position="275"/>
        <end position="293"/>
    </location>
</feature>
<dbReference type="GO" id="GO:0020037">
    <property type="term" value="F:heme binding"/>
    <property type="evidence" value="ECO:0007669"/>
    <property type="project" value="InterPro"/>
</dbReference>
<keyword evidence="7 11" id="KW-1133">Transmembrane helix</keyword>
<keyword evidence="5 11" id="KW-0812">Transmembrane</keyword>
<evidence type="ECO:0000256" key="4">
    <source>
        <dbReference type="ARBA" id="ARBA00022519"/>
    </source>
</evidence>
<dbReference type="OrthoDB" id="9761451at2"/>
<sequence>MTPELGLFALIIATCLAVIQSIVPLVGSYSGNARWIQSGRSLATGQFVFVLLSYAALVHAFLTNDFSVAYVANNSNTLLPTVYKVTATWGGHEGSLLFWMLTLAGWGQIVALRSHRLPNELSARVLAVIGMVSVGFLLFILLTSNPFERILPYPPVDGSDLNPLLQDFGMILHPPTLYMGYVGFAVAFAFAIAALLGGELDSAWARWARPWTTVAWSFLTLGISLGSWWAYYELGWGGWWFWDPVENASLMPWLSGTALMHSLAVTEKRGLFKSWTLLLAICTFSLSLFGTFLVRSGVLTSVHAFASDPTRGLFILIYLVVVVGASLTLFAFRAPAVRSKIGFRLLSRETMLLLNNILLMTACATVLLGTLFPLILDALDMGMISVGPPYFNALFVPLSLLLALTLGLGIVLNWKQNPARWLMAQVRWIVPVSVLGGVLISALYGEVFLLIEAVAMALVLWMMLTIGRDIRNKTRHAGFVAGLKKLKPAWYGMHLAHFGLAVTFIGVALSAGYSLQKDVRMYPGDTAQLGNYTYRLDDVVVKQGPNYVSDFGYITALKDDKPVAVLNPEKRLYLVQNMPMTEAGISPGLTRDLYVALGEPLGDGSWAVRLHVMPFVRMIWLGSIFMALGGFLAIADRRYRVRKTRRAGKRQHDNGSNQPAGAMA</sequence>
<evidence type="ECO:0000256" key="2">
    <source>
        <dbReference type="ARBA" id="ARBA00009186"/>
    </source>
</evidence>
<evidence type="ECO:0000256" key="10">
    <source>
        <dbReference type="SAM" id="MobiDB-lite"/>
    </source>
</evidence>
<comment type="subcellular location">
    <subcellularLocation>
        <location evidence="1">Cell inner membrane</location>
        <topology evidence="1">Multi-pass membrane protein</topology>
    </subcellularLocation>
</comment>
<feature type="domain" description="Cytochrome c-type biogenesis protein CcmF C-terminal" evidence="13">
    <location>
        <begin position="316"/>
        <end position="637"/>
    </location>
</feature>
<feature type="transmembrane region" description="Helical" evidence="11">
    <location>
        <begin position="6"/>
        <end position="29"/>
    </location>
</feature>
<dbReference type="GO" id="GO:0015232">
    <property type="term" value="F:heme transmembrane transporter activity"/>
    <property type="evidence" value="ECO:0007669"/>
    <property type="project" value="InterPro"/>
</dbReference>
<keyword evidence="8 11" id="KW-0472">Membrane</keyword>
<dbReference type="InterPro" id="IPR003567">
    <property type="entry name" value="Cyt_c_biogenesis"/>
</dbReference>
<dbReference type="Proteomes" id="UP000071065">
    <property type="component" value="Chromosome"/>
</dbReference>
<evidence type="ECO:0000256" key="3">
    <source>
        <dbReference type="ARBA" id="ARBA00022475"/>
    </source>
</evidence>
<dbReference type="STRING" id="570277.EZMO1_2211"/>
<feature type="region of interest" description="Disordered" evidence="10">
    <location>
        <begin position="644"/>
        <end position="664"/>
    </location>
</feature>
<feature type="transmembrane region" description="Helical" evidence="11">
    <location>
        <begin position="615"/>
        <end position="635"/>
    </location>
</feature>
<dbReference type="Pfam" id="PF16327">
    <property type="entry name" value="CcmF_C"/>
    <property type="match status" value="1"/>
</dbReference>
<dbReference type="InterPro" id="IPR032523">
    <property type="entry name" value="CcmF_C"/>
</dbReference>
<dbReference type="EMBL" id="CP013251">
    <property type="protein sequence ID" value="AMO56315.1"/>
    <property type="molecule type" value="Genomic_DNA"/>
</dbReference>
<evidence type="ECO:0000259" key="13">
    <source>
        <dbReference type="Pfam" id="PF16327"/>
    </source>
</evidence>
<keyword evidence="6" id="KW-0201">Cytochrome c-type biogenesis</keyword>
<proteinExistence type="inferred from homology"/>
<organism evidence="14 15">
    <name type="scientific">Endozoicomonas montiporae CL-33</name>
    <dbReference type="NCBI Taxonomy" id="570277"/>
    <lineage>
        <taxon>Bacteria</taxon>
        <taxon>Pseudomonadati</taxon>
        <taxon>Pseudomonadota</taxon>
        <taxon>Gammaproteobacteria</taxon>
        <taxon>Oceanospirillales</taxon>
        <taxon>Endozoicomonadaceae</taxon>
        <taxon>Endozoicomonas</taxon>
    </lineage>
</organism>
<accession>A0A142BC39</accession>